<dbReference type="SUPFAM" id="SSF51905">
    <property type="entry name" value="FAD/NAD(P)-binding domain"/>
    <property type="match status" value="1"/>
</dbReference>
<dbReference type="Pfam" id="PF01593">
    <property type="entry name" value="Amino_oxidase"/>
    <property type="match status" value="1"/>
</dbReference>
<reference evidence="6 7" key="1">
    <citation type="submission" date="2016-04" db="EMBL/GenBank/DDBJ databases">
        <title>Chloroflexus islandicus sp. nov., a thermophilic filamentous anoxygenic phototrophic bacterium from geyser Strokkur (Iceland).</title>
        <authorList>
            <person name="Gaisin V.A."/>
            <person name="Kalashnikov A.M."/>
            <person name="Sukhacheva M.V."/>
            <person name="Grouzdev D.S."/>
            <person name="Ivanov T.M."/>
            <person name="Kuznetsov B."/>
            <person name="Gorlenko V.M."/>
        </authorList>
    </citation>
    <scope>NUCLEOTIDE SEQUENCE [LARGE SCALE GENOMIC DNA]</scope>
    <source>
        <strain evidence="7">isl-2</strain>
    </source>
</reference>
<dbReference type="NCBIfam" id="TIGR02734">
    <property type="entry name" value="crtI_fam"/>
    <property type="match status" value="1"/>
</dbReference>
<comment type="caution">
    <text evidence="6">The sequence shown here is derived from an EMBL/GenBank/DDBJ whole genome shotgun (WGS) entry which is preliminary data.</text>
</comment>
<dbReference type="RefSeq" id="WP_066784559.1">
    <property type="nucleotide sequence ID" value="NZ_LWQS01000038.1"/>
</dbReference>
<dbReference type="GO" id="GO:0016117">
    <property type="term" value="P:carotenoid biosynthetic process"/>
    <property type="evidence" value="ECO:0007669"/>
    <property type="project" value="UniProtKB-KW"/>
</dbReference>
<evidence type="ECO:0000259" key="5">
    <source>
        <dbReference type="Pfam" id="PF01593"/>
    </source>
</evidence>
<name>A0A178MF45_9CHLR</name>
<evidence type="ECO:0000313" key="7">
    <source>
        <dbReference type="Proteomes" id="UP000078287"/>
    </source>
</evidence>
<keyword evidence="2 4" id="KW-0125">Carotenoid biosynthesis</keyword>
<dbReference type="InterPro" id="IPR002937">
    <property type="entry name" value="Amino_oxidase"/>
</dbReference>
<dbReference type="PANTHER" id="PTHR43734">
    <property type="entry name" value="PHYTOENE DESATURASE"/>
    <property type="match status" value="1"/>
</dbReference>
<dbReference type="STRING" id="1707952.A6A03_01170"/>
<dbReference type="OrthoDB" id="9814556at2"/>
<organism evidence="6 7">
    <name type="scientific">Chloroflexus islandicus</name>
    <dbReference type="NCBI Taxonomy" id="1707952"/>
    <lineage>
        <taxon>Bacteria</taxon>
        <taxon>Bacillati</taxon>
        <taxon>Chloroflexota</taxon>
        <taxon>Chloroflexia</taxon>
        <taxon>Chloroflexales</taxon>
        <taxon>Chloroflexineae</taxon>
        <taxon>Chloroflexaceae</taxon>
        <taxon>Chloroflexus</taxon>
    </lineage>
</organism>
<dbReference type="Gene3D" id="3.50.50.60">
    <property type="entry name" value="FAD/NAD(P)-binding domain"/>
    <property type="match status" value="2"/>
</dbReference>
<evidence type="ECO:0000313" key="6">
    <source>
        <dbReference type="EMBL" id="OAN47382.1"/>
    </source>
</evidence>
<evidence type="ECO:0000256" key="4">
    <source>
        <dbReference type="RuleBase" id="RU362075"/>
    </source>
</evidence>
<protein>
    <submittedName>
        <fullName evidence="6">Phytoene dehydrogenase</fullName>
    </submittedName>
</protein>
<dbReference type="EMBL" id="LWQS01000038">
    <property type="protein sequence ID" value="OAN47382.1"/>
    <property type="molecule type" value="Genomic_DNA"/>
</dbReference>
<evidence type="ECO:0000256" key="3">
    <source>
        <dbReference type="ARBA" id="ARBA00023002"/>
    </source>
</evidence>
<gene>
    <name evidence="6" type="ORF">A6A03_01170</name>
</gene>
<dbReference type="InterPro" id="IPR014105">
    <property type="entry name" value="Carotenoid/retinoid_OxRdtase"/>
</dbReference>
<dbReference type="Proteomes" id="UP000078287">
    <property type="component" value="Unassembled WGS sequence"/>
</dbReference>
<comment type="similarity">
    <text evidence="4">Belongs to the carotenoid/retinoid oxidoreductase family.</text>
</comment>
<dbReference type="AlphaFoldDB" id="A0A178MF45"/>
<dbReference type="InterPro" id="IPR036188">
    <property type="entry name" value="FAD/NAD-bd_sf"/>
</dbReference>
<feature type="domain" description="Amine oxidase" evidence="5">
    <location>
        <begin position="13"/>
        <end position="474"/>
    </location>
</feature>
<proteinExistence type="inferred from homology"/>
<dbReference type="PRINTS" id="PR00419">
    <property type="entry name" value="ADXRDTASE"/>
</dbReference>
<keyword evidence="3 4" id="KW-0560">Oxidoreductase</keyword>
<comment type="pathway">
    <text evidence="1 4">Carotenoid biosynthesis.</text>
</comment>
<dbReference type="GO" id="GO:0016491">
    <property type="term" value="F:oxidoreductase activity"/>
    <property type="evidence" value="ECO:0007669"/>
    <property type="project" value="UniProtKB-KW"/>
</dbReference>
<dbReference type="PANTHER" id="PTHR43734:SF1">
    <property type="entry name" value="PHYTOENE DESATURASE"/>
    <property type="match status" value="1"/>
</dbReference>
<keyword evidence="7" id="KW-1185">Reference proteome</keyword>
<evidence type="ECO:0000256" key="1">
    <source>
        <dbReference type="ARBA" id="ARBA00004829"/>
    </source>
</evidence>
<accession>A0A178MF45</accession>
<sequence length="504" mass="56717">MSQRIVIVGAGPGGLATAIRLAGRGYQVEIFEAVDRPGGRMRGFSLGDYHFDTGPTILQVPRVYDELFSSAGLRFSDYVTLVRLDPNTRIRFWDGEYLDLTSNTAAFKAQLARFDPALPAEFERWYIEHIRKNVVGYEPYLGTPVRTPLGYLKPREVAAALAFRPWESLYDHFKRFFRDERVVYALSYQAKYLGMHPTACSSVFSLVTFLEFAEGIWHPIGGFRALAAGLAKAATDLGVTIHYNRPVKQVMVEGGAATGIELADGERVRADAVVVNADFGHALTHIIPPHARGKYTDQKLNSMEFSCSTFMLYLGVNRRWDDLPHHQLYLSSSIRRNDPLWAKSAVLDEDDPSFYVCNPTIVDPANAPPGHSTLFVLVPVPNLRYPVDWPAVEQRYRDLIIRQMAKLGFEDVERHIVVERRYTAETWRDEHHTYLGAVFNLIHSWSQLGPFRPHIRHDGARNLYWIGGAVHPGSGLMTILEAAKSAVHFISEDVPLAQPAPVGR</sequence>
<evidence type="ECO:0000256" key="2">
    <source>
        <dbReference type="ARBA" id="ARBA00022746"/>
    </source>
</evidence>